<dbReference type="Proteomes" id="UP000053342">
    <property type="component" value="Unassembled WGS sequence"/>
</dbReference>
<evidence type="ECO:0000313" key="4">
    <source>
        <dbReference type="Proteomes" id="UP000053342"/>
    </source>
</evidence>
<reference evidence="3 4" key="1">
    <citation type="submission" date="2015-01" db="EMBL/GenBank/DDBJ databases">
        <title>The Genome Sequence of Exophiala oligosperma CBS72588.</title>
        <authorList>
            <consortium name="The Broad Institute Genomics Platform"/>
            <person name="Cuomo C."/>
            <person name="de Hoog S."/>
            <person name="Gorbushina A."/>
            <person name="Stielow B."/>
            <person name="Teixiera M."/>
            <person name="Abouelleil A."/>
            <person name="Chapman S.B."/>
            <person name="Priest M."/>
            <person name="Young S.K."/>
            <person name="Wortman J."/>
            <person name="Nusbaum C."/>
            <person name="Birren B."/>
        </authorList>
    </citation>
    <scope>NUCLEOTIDE SEQUENCE [LARGE SCALE GENOMIC DNA]</scope>
    <source>
        <strain evidence="3 4">CBS 72588</strain>
    </source>
</reference>
<dbReference type="OrthoDB" id="5973539at2759"/>
<evidence type="ECO:0000256" key="1">
    <source>
        <dbReference type="ARBA" id="ARBA00022793"/>
    </source>
</evidence>
<gene>
    <name evidence="3" type="ORF">PV06_11110</name>
</gene>
<dbReference type="Pfam" id="PF02666">
    <property type="entry name" value="PS_Dcarbxylase"/>
    <property type="match status" value="1"/>
</dbReference>
<dbReference type="GO" id="GO:0008654">
    <property type="term" value="P:phospholipid biosynthetic process"/>
    <property type="evidence" value="ECO:0007669"/>
    <property type="project" value="InterPro"/>
</dbReference>
<dbReference type="PANTHER" id="PTHR10067">
    <property type="entry name" value="PHOSPHATIDYLSERINE DECARBOXYLASE"/>
    <property type="match status" value="1"/>
</dbReference>
<dbReference type="EMBL" id="KN847350">
    <property type="protein sequence ID" value="KIW36698.1"/>
    <property type="molecule type" value="Genomic_DNA"/>
</dbReference>
<sequence length="165" mass="18522">MWENGAITSFRLSPQDYHRYHSPVQGTVEWYRQIPGEYYQVDPLCLRSDIDVLTVNAPCAICINSPSSGRVLFVASGATDVGTREINQKCRTEGSQVEKGEELGLFQFGGSIIVAFEQGRIRFDEDLLRVSRSLVMMDVEVGDESGNLEWVTFVQDYRGGTDGRM</sequence>
<evidence type="ECO:0000313" key="3">
    <source>
        <dbReference type="EMBL" id="KIW36698.1"/>
    </source>
</evidence>
<dbReference type="PANTHER" id="PTHR10067:SF11">
    <property type="entry name" value="PHOSPHATIDYLSERINE DECARBOXYLASE"/>
    <property type="match status" value="1"/>
</dbReference>
<keyword evidence="2" id="KW-0456">Lyase</keyword>
<dbReference type="STRING" id="215243.A0A0D2D096"/>
<dbReference type="HOGENOM" id="CLU_1610764_0_0_1"/>
<dbReference type="InterPro" id="IPR003817">
    <property type="entry name" value="PS_Dcarbxylase"/>
</dbReference>
<dbReference type="VEuPathDB" id="FungiDB:PV06_11110"/>
<name>A0A0D2D096_9EURO</name>
<dbReference type="GO" id="GO:0004609">
    <property type="term" value="F:phosphatidylserine decarboxylase activity"/>
    <property type="evidence" value="ECO:0007669"/>
    <property type="project" value="InterPro"/>
</dbReference>
<protein>
    <submittedName>
        <fullName evidence="3">Phosphatidylserine decarboxylase</fullName>
    </submittedName>
</protein>
<proteinExistence type="predicted"/>
<keyword evidence="4" id="KW-1185">Reference proteome</keyword>
<keyword evidence="1" id="KW-0210">Decarboxylase</keyword>
<organism evidence="3 4">
    <name type="scientific">Exophiala oligosperma</name>
    <dbReference type="NCBI Taxonomy" id="215243"/>
    <lineage>
        <taxon>Eukaryota</taxon>
        <taxon>Fungi</taxon>
        <taxon>Dikarya</taxon>
        <taxon>Ascomycota</taxon>
        <taxon>Pezizomycotina</taxon>
        <taxon>Eurotiomycetes</taxon>
        <taxon>Chaetothyriomycetidae</taxon>
        <taxon>Chaetothyriales</taxon>
        <taxon>Herpotrichiellaceae</taxon>
        <taxon>Exophiala</taxon>
    </lineage>
</organism>
<dbReference type="AlphaFoldDB" id="A0A0D2D096"/>
<accession>A0A0D2D096</accession>
<dbReference type="GeneID" id="27363184"/>
<evidence type="ECO:0000256" key="2">
    <source>
        <dbReference type="ARBA" id="ARBA00023239"/>
    </source>
</evidence>
<dbReference type="RefSeq" id="XP_016256914.1">
    <property type="nucleotide sequence ID" value="XM_016412733.1"/>
</dbReference>